<dbReference type="Proteomes" id="UP001469553">
    <property type="component" value="Unassembled WGS sequence"/>
</dbReference>
<protein>
    <submittedName>
        <fullName evidence="1">Uncharacterized protein</fullName>
    </submittedName>
</protein>
<dbReference type="EMBL" id="JAHRIP010076400">
    <property type="protein sequence ID" value="MEQ2311099.1"/>
    <property type="molecule type" value="Genomic_DNA"/>
</dbReference>
<keyword evidence="2" id="KW-1185">Reference proteome</keyword>
<accession>A0ABV0ZXW2</accession>
<evidence type="ECO:0000313" key="1">
    <source>
        <dbReference type="EMBL" id="MEQ2311099.1"/>
    </source>
</evidence>
<name>A0ABV0ZXW2_9TELE</name>
<gene>
    <name evidence="1" type="ORF">AMECASPLE_016151</name>
</gene>
<reference evidence="1 2" key="1">
    <citation type="submission" date="2021-06" db="EMBL/GenBank/DDBJ databases">
        <authorList>
            <person name="Palmer J.M."/>
        </authorList>
    </citation>
    <scope>NUCLEOTIDE SEQUENCE [LARGE SCALE GENOMIC DNA]</scope>
    <source>
        <strain evidence="1 2">AS_MEX2019</strain>
        <tissue evidence="1">Muscle</tissue>
    </source>
</reference>
<sequence length="151" mass="17069">MYCCPTLRACSLYTNAPPPPPPQTLPLLQFNTNPLPPEIFSPSAPSTCLDSKGSCAPWKSGQIKCNRDLNQPYWYVRKHSQAPLFTVASGNEDLQAQQSKTHISLQSLTVSCDLQRYFCENTLHFRGIVLSLSRFSTSYFILYKNVLFIFL</sequence>
<comment type="caution">
    <text evidence="1">The sequence shown here is derived from an EMBL/GenBank/DDBJ whole genome shotgun (WGS) entry which is preliminary data.</text>
</comment>
<proteinExistence type="predicted"/>
<evidence type="ECO:0000313" key="2">
    <source>
        <dbReference type="Proteomes" id="UP001469553"/>
    </source>
</evidence>
<organism evidence="1 2">
    <name type="scientific">Ameca splendens</name>
    <dbReference type="NCBI Taxonomy" id="208324"/>
    <lineage>
        <taxon>Eukaryota</taxon>
        <taxon>Metazoa</taxon>
        <taxon>Chordata</taxon>
        <taxon>Craniata</taxon>
        <taxon>Vertebrata</taxon>
        <taxon>Euteleostomi</taxon>
        <taxon>Actinopterygii</taxon>
        <taxon>Neopterygii</taxon>
        <taxon>Teleostei</taxon>
        <taxon>Neoteleostei</taxon>
        <taxon>Acanthomorphata</taxon>
        <taxon>Ovalentaria</taxon>
        <taxon>Atherinomorphae</taxon>
        <taxon>Cyprinodontiformes</taxon>
        <taxon>Goodeidae</taxon>
        <taxon>Ameca</taxon>
    </lineage>
</organism>